<dbReference type="InterPro" id="IPR009003">
    <property type="entry name" value="Peptidase_S1_PA"/>
</dbReference>
<name>A0A917NSQ3_9PROT</name>
<reference evidence="1" key="2">
    <citation type="submission" date="2020-09" db="EMBL/GenBank/DDBJ databases">
        <authorList>
            <person name="Sun Q."/>
            <person name="Zhou Y."/>
        </authorList>
    </citation>
    <scope>NUCLEOTIDE SEQUENCE</scope>
    <source>
        <strain evidence="1">CGMCC 1.3617</strain>
    </source>
</reference>
<dbReference type="Gene3D" id="2.40.10.10">
    <property type="entry name" value="Trypsin-like serine proteases"/>
    <property type="match status" value="1"/>
</dbReference>
<dbReference type="InterPro" id="IPR043504">
    <property type="entry name" value="Peptidase_S1_PA_chymotrypsin"/>
</dbReference>
<evidence type="ECO:0000313" key="2">
    <source>
        <dbReference type="Proteomes" id="UP000661507"/>
    </source>
</evidence>
<accession>A0A917NSQ3</accession>
<dbReference type="Pfam" id="PF13365">
    <property type="entry name" value="Trypsin_2"/>
    <property type="match status" value="1"/>
</dbReference>
<keyword evidence="2" id="KW-1185">Reference proteome</keyword>
<comment type="caution">
    <text evidence="1">The sequence shown here is derived from an EMBL/GenBank/DDBJ whole genome shotgun (WGS) entry which is preliminary data.</text>
</comment>
<evidence type="ECO:0000313" key="1">
    <source>
        <dbReference type="EMBL" id="GGJ25216.1"/>
    </source>
</evidence>
<dbReference type="SUPFAM" id="SSF50494">
    <property type="entry name" value="Trypsin-like serine proteases"/>
    <property type="match status" value="1"/>
</dbReference>
<dbReference type="Proteomes" id="UP000661507">
    <property type="component" value="Unassembled WGS sequence"/>
</dbReference>
<evidence type="ECO:0008006" key="3">
    <source>
        <dbReference type="Google" id="ProtNLM"/>
    </source>
</evidence>
<dbReference type="EMBL" id="BMKW01000008">
    <property type="protein sequence ID" value="GGJ25216.1"/>
    <property type="molecule type" value="Genomic_DNA"/>
</dbReference>
<protein>
    <recommendedName>
        <fullName evidence="3">Serine protease</fullName>
    </recommendedName>
</protein>
<organism evidence="1 2">
    <name type="scientific">Neoroseomonas lacus</name>
    <dbReference type="NCBI Taxonomy" id="287609"/>
    <lineage>
        <taxon>Bacteria</taxon>
        <taxon>Pseudomonadati</taxon>
        <taxon>Pseudomonadota</taxon>
        <taxon>Alphaproteobacteria</taxon>
        <taxon>Acetobacterales</taxon>
        <taxon>Acetobacteraceae</taxon>
        <taxon>Neoroseomonas</taxon>
    </lineage>
</organism>
<sequence>MLRVARTYSNIVQFRRDQTVDLGESVSLFGFPHYGTVSTSLNLTNGIITSLVGTGNDPLHFQLNAAMQPGNSGGPVLDEAGFLIGVAVARLRDDVTVRETGTIPQTMNYAIRGQVVEAFLLENGIRVEKRASHERADLREVAQRMENAVLPILCWRQS</sequence>
<gene>
    <name evidence="1" type="ORF">GCM10011320_35730</name>
</gene>
<dbReference type="AlphaFoldDB" id="A0A917NSQ3"/>
<proteinExistence type="predicted"/>
<reference evidence="1" key="1">
    <citation type="journal article" date="2014" name="Int. J. Syst. Evol. Microbiol.">
        <title>Complete genome sequence of Corynebacterium casei LMG S-19264T (=DSM 44701T), isolated from a smear-ripened cheese.</title>
        <authorList>
            <consortium name="US DOE Joint Genome Institute (JGI-PGF)"/>
            <person name="Walter F."/>
            <person name="Albersmeier A."/>
            <person name="Kalinowski J."/>
            <person name="Ruckert C."/>
        </authorList>
    </citation>
    <scope>NUCLEOTIDE SEQUENCE</scope>
    <source>
        <strain evidence="1">CGMCC 1.3617</strain>
    </source>
</reference>